<dbReference type="Proteomes" id="UP000321301">
    <property type="component" value="Unassembled WGS sequence"/>
</dbReference>
<evidence type="ECO:0000256" key="5">
    <source>
        <dbReference type="PROSITE-ProRule" id="PRU10007"/>
    </source>
</evidence>
<evidence type="ECO:0000313" key="8">
    <source>
        <dbReference type="EMBL" id="GEO20348.1"/>
    </source>
</evidence>
<dbReference type="GO" id="GO:0016620">
    <property type="term" value="F:oxidoreductase activity, acting on the aldehyde or oxo group of donors, NAD or NADP as acceptor"/>
    <property type="evidence" value="ECO:0007669"/>
    <property type="project" value="InterPro"/>
</dbReference>
<proteinExistence type="inferred from homology"/>
<gene>
    <name evidence="8" type="primary">gbsA</name>
    <name evidence="8" type="ORF">CQA01_08820</name>
</gene>
<comment type="similarity">
    <text evidence="1 6">Belongs to the aldehyde dehydrogenase family.</text>
</comment>
<dbReference type="FunFam" id="3.40.309.10:FF:000012">
    <property type="entry name" value="Betaine aldehyde dehydrogenase"/>
    <property type="match status" value="1"/>
</dbReference>
<dbReference type="InterPro" id="IPR016161">
    <property type="entry name" value="Ald_DH/histidinol_DH"/>
</dbReference>
<protein>
    <submittedName>
        <fullName evidence="8">Betaine aldehyde dehydrogenase</fullName>
    </submittedName>
</protein>
<dbReference type="InterPro" id="IPR015590">
    <property type="entry name" value="Aldehyde_DH_dom"/>
</dbReference>
<evidence type="ECO:0000256" key="4">
    <source>
        <dbReference type="ARBA" id="ARBA00037921"/>
    </source>
</evidence>
<evidence type="ECO:0000256" key="1">
    <source>
        <dbReference type="ARBA" id="ARBA00009986"/>
    </source>
</evidence>
<evidence type="ECO:0000256" key="2">
    <source>
        <dbReference type="ARBA" id="ARBA00023002"/>
    </source>
</evidence>
<keyword evidence="3" id="KW-0520">NAD</keyword>
<dbReference type="Gene3D" id="3.40.605.10">
    <property type="entry name" value="Aldehyde Dehydrogenase, Chain A, domain 1"/>
    <property type="match status" value="1"/>
</dbReference>
<dbReference type="AlphaFoldDB" id="A0A512C807"/>
<dbReference type="PANTHER" id="PTHR43860:SF2">
    <property type="entry name" value="BETAINE ALDEHYDE DEHYDROGENASE-RELATED"/>
    <property type="match status" value="1"/>
</dbReference>
<dbReference type="InterPro" id="IPR016162">
    <property type="entry name" value="Ald_DH_N"/>
</dbReference>
<evidence type="ECO:0000256" key="6">
    <source>
        <dbReference type="RuleBase" id="RU003345"/>
    </source>
</evidence>
<dbReference type="RefSeq" id="WP_020890334.1">
    <property type="nucleotide sequence ID" value="NZ_BJYV01000002.1"/>
</dbReference>
<organism evidence="8 9">
    <name type="scientific">Cyclobacterium qasimii</name>
    <dbReference type="NCBI Taxonomy" id="1350429"/>
    <lineage>
        <taxon>Bacteria</taxon>
        <taxon>Pseudomonadati</taxon>
        <taxon>Bacteroidota</taxon>
        <taxon>Cytophagia</taxon>
        <taxon>Cytophagales</taxon>
        <taxon>Cyclobacteriaceae</taxon>
        <taxon>Cyclobacterium</taxon>
    </lineage>
</organism>
<dbReference type="InterPro" id="IPR029510">
    <property type="entry name" value="Ald_DH_CS_GLU"/>
</dbReference>
<evidence type="ECO:0000256" key="3">
    <source>
        <dbReference type="ARBA" id="ARBA00023027"/>
    </source>
</evidence>
<dbReference type="PROSITE" id="PS00687">
    <property type="entry name" value="ALDEHYDE_DEHYDR_GLU"/>
    <property type="match status" value="1"/>
</dbReference>
<accession>A0A512C807</accession>
<evidence type="ECO:0000259" key="7">
    <source>
        <dbReference type="Pfam" id="PF00171"/>
    </source>
</evidence>
<reference evidence="8 9" key="1">
    <citation type="submission" date="2019-07" db="EMBL/GenBank/DDBJ databases">
        <title>Whole genome shotgun sequence of Cyclobacterium qasimii NBRC 106168.</title>
        <authorList>
            <person name="Hosoyama A."/>
            <person name="Uohara A."/>
            <person name="Ohji S."/>
            <person name="Ichikawa N."/>
        </authorList>
    </citation>
    <scope>NUCLEOTIDE SEQUENCE [LARGE SCALE GENOMIC DNA]</scope>
    <source>
        <strain evidence="8 9">NBRC 106168</strain>
    </source>
</reference>
<evidence type="ECO:0000313" key="9">
    <source>
        <dbReference type="Proteomes" id="UP000321301"/>
    </source>
</evidence>
<dbReference type="PANTHER" id="PTHR43860">
    <property type="entry name" value="BETAINE ALDEHYDE DEHYDROGENASE"/>
    <property type="match status" value="1"/>
</dbReference>
<feature type="domain" description="Aldehyde dehydrogenase" evidence="7">
    <location>
        <begin position="13"/>
        <end position="478"/>
    </location>
</feature>
<dbReference type="InterPro" id="IPR016160">
    <property type="entry name" value="Ald_DH_CS_CYS"/>
</dbReference>
<comment type="caution">
    <text evidence="8">The sequence shown here is derived from an EMBL/GenBank/DDBJ whole genome shotgun (WGS) entry which is preliminary data.</text>
</comment>
<dbReference type="EMBL" id="BJYV01000002">
    <property type="protein sequence ID" value="GEO20348.1"/>
    <property type="molecule type" value="Genomic_DNA"/>
</dbReference>
<name>A0A512C807_9BACT</name>
<keyword evidence="9" id="KW-1185">Reference proteome</keyword>
<dbReference type="Pfam" id="PF00171">
    <property type="entry name" value="Aldedh"/>
    <property type="match status" value="1"/>
</dbReference>
<dbReference type="Gene3D" id="3.40.309.10">
    <property type="entry name" value="Aldehyde Dehydrogenase, Chain A, domain 2"/>
    <property type="match status" value="1"/>
</dbReference>
<dbReference type="PROSITE" id="PS00070">
    <property type="entry name" value="ALDEHYDE_DEHYDR_CYS"/>
    <property type="match status" value="1"/>
</dbReference>
<feature type="active site" evidence="5">
    <location>
        <position position="251"/>
    </location>
</feature>
<keyword evidence="2 6" id="KW-0560">Oxidoreductase</keyword>
<dbReference type="FunFam" id="3.40.605.10:FF:000007">
    <property type="entry name" value="NAD/NADP-dependent betaine aldehyde dehydrogenase"/>
    <property type="match status" value="1"/>
</dbReference>
<comment type="pathway">
    <text evidence="4">Amine and polyamine biosynthesis; betaine biosynthesis via choline pathway; betaine from betaine aldehyde: step 1/1.</text>
</comment>
<dbReference type="InterPro" id="IPR016163">
    <property type="entry name" value="Ald_DH_C"/>
</dbReference>
<dbReference type="SUPFAM" id="SSF53720">
    <property type="entry name" value="ALDH-like"/>
    <property type="match status" value="1"/>
</dbReference>
<sequence>MIKTTKLYIDGFWQDAISKEVRTIYNPFDNQPLATVAEGDREDAQNAIKSAKAAFESVAWRNLSATERGRMVYTLGDLIEKNKEELAALETLNTGKTLAESLWDMEDIAGIFRYYGGLADKNEGDTIASPNPDSKSLLVKEPIGVVGMICPWNYPLLQAAWKIAPALAAGCTMVIKPSEFTPLTTLLWASLAEEVGFPKGVINIVLGPGQTIGAELAENWEVDMVSFTGGVVTGKKIMQAAAGNVKKVALELGGKNPHILFEDGDWETAIDFILNGVFFHAGQICSAGTRVMVASSIHDEVVKHLEERISKIRLGNGMDKDTQMGPLISQAQLDKVTNHVQKAIKEGAELVVGGKKPTDPALINGFFYEPTLLTGCTADMAIVKEEVFGPVIHVEKFDTEDEAIKKANDTIYGLSAGFWTRDTQRIDRVSKALRFGTIWVNDFNVYFVQAPWGGYKQSGQGRELGHAGLEEFQEVKHIYQNFNPSPLNWFGN</sequence>